<keyword evidence="2" id="KW-1185">Reference proteome</keyword>
<reference evidence="1 2" key="1">
    <citation type="submission" date="2021-08" db="EMBL/GenBank/DDBJ databases">
        <title>Draft Genome Sequence of Phanerochaete sordida strain YK-624.</title>
        <authorList>
            <person name="Mori T."/>
            <person name="Dohra H."/>
            <person name="Suzuki T."/>
            <person name="Kawagishi H."/>
            <person name="Hirai H."/>
        </authorList>
    </citation>
    <scope>NUCLEOTIDE SEQUENCE [LARGE SCALE GENOMIC DNA]</scope>
    <source>
        <strain evidence="1 2">YK-624</strain>
    </source>
</reference>
<dbReference type="Proteomes" id="UP000703269">
    <property type="component" value="Unassembled WGS sequence"/>
</dbReference>
<gene>
    <name evidence="1" type="ORF">PsYK624_013800</name>
</gene>
<comment type="caution">
    <text evidence="1">The sequence shown here is derived from an EMBL/GenBank/DDBJ whole genome shotgun (WGS) entry which is preliminary data.</text>
</comment>
<protein>
    <submittedName>
        <fullName evidence="1">Uncharacterized protein</fullName>
    </submittedName>
</protein>
<dbReference type="AlphaFoldDB" id="A0A9P3L7Q0"/>
<sequence>MQFTTASAIPTSALAVAARQGPSVSLSDAAHADHAPWRDFDPAPVFPGEQQNDISSISPPQGYYCQCYLYHNHYT</sequence>
<dbReference type="EMBL" id="BPQB01000002">
    <property type="protein sequence ID" value="GJE85301.1"/>
    <property type="molecule type" value="Genomic_DNA"/>
</dbReference>
<evidence type="ECO:0000313" key="1">
    <source>
        <dbReference type="EMBL" id="GJE85301.1"/>
    </source>
</evidence>
<evidence type="ECO:0000313" key="2">
    <source>
        <dbReference type="Proteomes" id="UP000703269"/>
    </source>
</evidence>
<organism evidence="1 2">
    <name type="scientific">Phanerochaete sordida</name>
    <dbReference type="NCBI Taxonomy" id="48140"/>
    <lineage>
        <taxon>Eukaryota</taxon>
        <taxon>Fungi</taxon>
        <taxon>Dikarya</taxon>
        <taxon>Basidiomycota</taxon>
        <taxon>Agaricomycotina</taxon>
        <taxon>Agaricomycetes</taxon>
        <taxon>Polyporales</taxon>
        <taxon>Phanerochaetaceae</taxon>
        <taxon>Phanerochaete</taxon>
    </lineage>
</organism>
<name>A0A9P3L7Q0_9APHY</name>
<accession>A0A9P3L7Q0</accession>
<proteinExistence type="predicted"/>